<comment type="caution">
    <text evidence="3">The sequence shown here is derived from an EMBL/GenBank/DDBJ whole genome shotgun (WGS) entry which is preliminary data.</text>
</comment>
<feature type="compositionally biased region" description="Polar residues" evidence="1">
    <location>
        <begin position="184"/>
        <end position="193"/>
    </location>
</feature>
<name>A0A917NRA1_9ACTN</name>
<organism evidence="3 4">
    <name type="scientific">Streptomyces brasiliensis</name>
    <dbReference type="NCBI Taxonomy" id="1954"/>
    <lineage>
        <taxon>Bacteria</taxon>
        <taxon>Bacillati</taxon>
        <taxon>Actinomycetota</taxon>
        <taxon>Actinomycetes</taxon>
        <taxon>Kitasatosporales</taxon>
        <taxon>Streptomycetaceae</taxon>
        <taxon>Streptomyces</taxon>
    </lineage>
</organism>
<dbReference type="AlphaFoldDB" id="A0A917NRA1"/>
<keyword evidence="2" id="KW-0812">Transmembrane</keyword>
<protein>
    <submittedName>
        <fullName evidence="3">Uncharacterized protein</fullName>
    </submittedName>
</protein>
<reference evidence="3" key="2">
    <citation type="submission" date="2020-09" db="EMBL/GenBank/DDBJ databases">
        <authorList>
            <person name="Sun Q."/>
            <person name="Ohkuma M."/>
        </authorList>
    </citation>
    <scope>NUCLEOTIDE SEQUENCE</scope>
    <source>
        <strain evidence="3">JCM 3086</strain>
    </source>
</reference>
<accession>A0A917NRA1</accession>
<keyword evidence="2" id="KW-1133">Transmembrane helix</keyword>
<proteinExistence type="predicted"/>
<keyword evidence="2" id="KW-0472">Membrane</keyword>
<evidence type="ECO:0000313" key="4">
    <source>
        <dbReference type="Proteomes" id="UP000657574"/>
    </source>
</evidence>
<dbReference type="EMBL" id="BMQA01000009">
    <property type="protein sequence ID" value="GGJ20469.1"/>
    <property type="molecule type" value="Genomic_DNA"/>
</dbReference>
<evidence type="ECO:0000256" key="2">
    <source>
        <dbReference type="SAM" id="Phobius"/>
    </source>
</evidence>
<keyword evidence="4" id="KW-1185">Reference proteome</keyword>
<sequence length="246" mass="26367">MSGVGMFGGRLRELTGVLGLLAVSLGLLLWGASAAVAGGPTSVLVTSPQSGEATALYYSEKEYGQLQRLLGPEGTGSRDTPPELESTQARQINVTWLAHDISPWRLDRIFPDGTGSRSIWIHTAANVPETPNGYWHRAEHPDRLRALLGRLGVLGKATGGDGYSGIFPAPWQSESPGDTAAEESATTRVSITTEPEGDGTDWWWAIPGAAAGAVLALVLRPVAARVTPVRWRREREPGPRQELRDV</sequence>
<evidence type="ECO:0000256" key="1">
    <source>
        <dbReference type="SAM" id="MobiDB-lite"/>
    </source>
</evidence>
<gene>
    <name evidence="3" type="ORF">GCM10010121_034340</name>
</gene>
<feature type="transmembrane region" description="Helical" evidence="2">
    <location>
        <begin position="202"/>
        <end position="223"/>
    </location>
</feature>
<evidence type="ECO:0000313" key="3">
    <source>
        <dbReference type="EMBL" id="GGJ20469.1"/>
    </source>
</evidence>
<feature type="region of interest" description="Disordered" evidence="1">
    <location>
        <begin position="172"/>
        <end position="196"/>
    </location>
</feature>
<reference evidence="3" key="1">
    <citation type="journal article" date="2014" name="Int. J. Syst. Evol. Microbiol.">
        <title>Complete genome sequence of Corynebacterium casei LMG S-19264T (=DSM 44701T), isolated from a smear-ripened cheese.</title>
        <authorList>
            <consortium name="US DOE Joint Genome Institute (JGI-PGF)"/>
            <person name="Walter F."/>
            <person name="Albersmeier A."/>
            <person name="Kalinowski J."/>
            <person name="Ruckert C."/>
        </authorList>
    </citation>
    <scope>NUCLEOTIDE SEQUENCE</scope>
    <source>
        <strain evidence="3">JCM 3086</strain>
    </source>
</reference>
<dbReference type="Proteomes" id="UP000657574">
    <property type="component" value="Unassembled WGS sequence"/>
</dbReference>